<accession>A0ABM3CZS3</accession>
<gene>
    <name evidence="4" type="primary">LOC106572146</name>
</gene>
<feature type="domain" description="WAP" evidence="2">
    <location>
        <begin position="116"/>
        <end position="162"/>
    </location>
</feature>
<dbReference type="CDD" id="cd00199">
    <property type="entry name" value="WAP"/>
    <property type="match status" value="2"/>
</dbReference>
<dbReference type="InterPro" id="IPR008197">
    <property type="entry name" value="WAP_dom"/>
</dbReference>
<dbReference type="Gene3D" id="4.10.75.10">
    <property type="entry name" value="Elafin-like"/>
    <property type="match status" value="9"/>
</dbReference>
<dbReference type="SMART" id="SM00217">
    <property type="entry name" value="WAP"/>
    <property type="match status" value="9"/>
</dbReference>
<evidence type="ECO:0000313" key="3">
    <source>
        <dbReference type="Proteomes" id="UP001652741"/>
    </source>
</evidence>
<feature type="domain" description="WAP" evidence="2">
    <location>
        <begin position="277"/>
        <end position="319"/>
    </location>
</feature>
<proteinExistence type="predicted"/>
<organism evidence="3 4">
    <name type="scientific">Salmo salar</name>
    <name type="common">Atlantic salmon</name>
    <dbReference type="NCBI Taxonomy" id="8030"/>
    <lineage>
        <taxon>Eukaryota</taxon>
        <taxon>Metazoa</taxon>
        <taxon>Chordata</taxon>
        <taxon>Craniata</taxon>
        <taxon>Vertebrata</taxon>
        <taxon>Euteleostomi</taxon>
        <taxon>Actinopterygii</taxon>
        <taxon>Neopterygii</taxon>
        <taxon>Teleostei</taxon>
        <taxon>Protacanthopterygii</taxon>
        <taxon>Salmoniformes</taxon>
        <taxon>Salmonidae</taxon>
        <taxon>Salmoninae</taxon>
        <taxon>Salmo</taxon>
    </lineage>
</organism>
<sequence length="574" mass="62146">MDMNLSARCAFGSFLLAFVDLKIVSATDKPGVCPRWGIGICVESCSNDSDCPNDEKCCFNGCGHVCIAPYTDKPGVCPRRRWGMGMCAELCSNDSDCPNDEKCCHNGCGHVCIAPYTDKPGVCPRRRWGMGICAELCSNDSDCPNDEKCCHNGCGHDCFAPTQSSKVNTYYGLLFYEIDLDCICCNSLEVSMDMNLSARCALVLFLLAFVDLKIVSATVGFPDICSNCVTKDKPGVCPRWGIGICVESCSNDSDCPNDEKCCFNGCGHVCIAPYTDKPGVCPRRRWGMGMCAELCSNDSDCPNDEKCCHNGCGHVCIAPYTDKPGVCPRRRWGMGICAELCSNDSDCPNDEKCCHNGCGHDCFAPTQERCTTFFHNERGPGLSSMTFIWTFCSNKYSLEVSMEMNSSALCALVIVLLAFDLKIISAAETGGNSTVPILPKAGQCPRLLNVVPSHKGCFCDEDCPGDDKCCVFDCGAVCVPPAFTKPGVCPRRRWGSGMCAEFCSNDSNCPNDEKCCHNGCGHECIAPYTVKPGRCALPKGTPMCAEYCYHDGQCPEEQKCCRTTCGHACSEPCS</sequence>
<dbReference type="SUPFAM" id="SSF57256">
    <property type="entry name" value="Elafin-like"/>
    <property type="match status" value="9"/>
</dbReference>
<dbReference type="PANTHER" id="PTHR19441">
    <property type="entry name" value="WHEY ACDIC PROTEIN WAP"/>
    <property type="match status" value="1"/>
</dbReference>
<dbReference type="GeneID" id="106572146"/>
<feature type="domain" description="WAP" evidence="2">
    <location>
        <begin position="482"/>
        <end position="528"/>
    </location>
</feature>
<feature type="chain" id="PRO_5046725238" description="WAP domain-containing protein" evidence="1">
    <location>
        <begin position="27"/>
        <end position="574"/>
    </location>
</feature>
<protein>
    <recommendedName>
        <fullName evidence="2">WAP domain-containing protein</fullName>
    </recommendedName>
</protein>
<feature type="domain" description="WAP" evidence="2">
    <location>
        <begin position="26"/>
        <end position="70"/>
    </location>
</feature>
<evidence type="ECO:0000256" key="1">
    <source>
        <dbReference type="SAM" id="SignalP"/>
    </source>
</evidence>
<dbReference type="RefSeq" id="XP_045552055.1">
    <property type="nucleotide sequence ID" value="XM_045696099.1"/>
</dbReference>
<dbReference type="PROSITE" id="PS51390">
    <property type="entry name" value="WAP"/>
    <property type="match status" value="9"/>
</dbReference>
<feature type="domain" description="WAP" evidence="2">
    <location>
        <begin position="73"/>
        <end position="115"/>
    </location>
</feature>
<dbReference type="Pfam" id="PF00095">
    <property type="entry name" value="WAP"/>
    <property type="match status" value="9"/>
</dbReference>
<keyword evidence="3" id="KW-1185">Reference proteome</keyword>
<feature type="domain" description="WAP" evidence="2">
    <location>
        <begin position="437"/>
        <end position="481"/>
    </location>
</feature>
<feature type="domain" description="WAP" evidence="2">
    <location>
        <begin position="529"/>
        <end position="573"/>
    </location>
</feature>
<feature type="domain" description="WAP" evidence="2">
    <location>
        <begin position="320"/>
        <end position="366"/>
    </location>
</feature>
<dbReference type="PRINTS" id="PR00003">
    <property type="entry name" value="4DISULPHCORE"/>
</dbReference>
<evidence type="ECO:0000259" key="2">
    <source>
        <dbReference type="PROSITE" id="PS51390"/>
    </source>
</evidence>
<dbReference type="PANTHER" id="PTHR19441:SF95">
    <property type="entry name" value="PERLWAPIN ISOFORM X1"/>
    <property type="match status" value="1"/>
</dbReference>
<keyword evidence="1" id="KW-0732">Signal</keyword>
<name>A0ABM3CZS3_SALSA</name>
<dbReference type="InterPro" id="IPR050514">
    <property type="entry name" value="WAP_four-disulfide_core"/>
</dbReference>
<evidence type="ECO:0000313" key="4">
    <source>
        <dbReference type="RefSeq" id="XP_045552055.1"/>
    </source>
</evidence>
<feature type="domain" description="WAP" evidence="2">
    <location>
        <begin position="230"/>
        <end position="274"/>
    </location>
</feature>
<reference evidence="4" key="1">
    <citation type="submission" date="2025-08" db="UniProtKB">
        <authorList>
            <consortium name="RefSeq"/>
        </authorList>
    </citation>
    <scope>IDENTIFICATION</scope>
</reference>
<feature type="signal peptide" evidence="1">
    <location>
        <begin position="1"/>
        <end position="26"/>
    </location>
</feature>
<dbReference type="Proteomes" id="UP001652741">
    <property type="component" value="Chromosome ssa15"/>
</dbReference>
<dbReference type="InterPro" id="IPR036645">
    <property type="entry name" value="Elafin-like_sf"/>
</dbReference>